<sequence>MITKFDKNGPLKGLQCEVEVGLMSLRRQYDVIVTSTTKERHNLASRLRLIYMRLTSIGTWSIPVHGSSWLG</sequence>
<reference evidence="1 2" key="2">
    <citation type="journal article" date="2009" name="PLoS ONE">
        <title>An integrated genetic and cytogenetic map of the cucumber genome.</title>
        <authorList>
            <person name="Ren Y."/>
            <person name="Zhang Z."/>
            <person name="Liu J."/>
            <person name="Staub J.E."/>
            <person name="Han Y."/>
            <person name="Cheng Z."/>
            <person name="Li X."/>
            <person name="Lu J."/>
            <person name="Miao H."/>
            <person name="Kang H."/>
            <person name="Xie B."/>
            <person name="Gu X."/>
            <person name="Wang X."/>
            <person name="Du Y."/>
            <person name="Jin W."/>
            <person name="Huang S."/>
        </authorList>
    </citation>
    <scope>NUCLEOTIDE SEQUENCE [LARGE SCALE GENOMIC DNA]</scope>
    <source>
        <strain evidence="2">cv. 9930</strain>
    </source>
</reference>
<evidence type="ECO:0000313" key="2">
    <source>
        <dbReference type="Proteomes" id="UP000029981"/>
    </source>
</evidence>
<dbReference type="Gramene" id="KGN57922">
    <property type="protein sequence ID" value="KGN57922"/>
    <property type="gene ID" value="Csa_3G391400"/>
</dbReference>
<dbReference type="AlphaFoldDB" id="A0A0A0LB86"/>
<dbReference type="Proteomes" id="UP000029981">
    <property type="component" value="Chromosome 3"/>
</dbReference>
<keyword evidence="2" id="KW-1185">Reference proteome</keyword>
<gene>
    <name evidence="1" type="ORF">Csa_3G391400</name>
</gene>
<reference evidence="1 2" key="1">
    <citation type="journal article" date="2009" name="Nat. Genet.">
        <title>The genome of the cucumber, Cucumis sativus L.</title>
        <authorList>
            <person name="Huang S."/>
            <person name="Li R."/>
            <person name="Zhang Z."/>
            <person name="Li L."/>
            <person name="Gu X."/>
            <person name="Fan W."/>
            <person name="Lucas W.J."/>
            <person name="Wang X."/>
            <person name="Xie B."/>
            <person name="Ni P."/>
            <person name="Ren Y."/>
            <person name="Zhu H."/>
            <person name="Li J."/>
            <person name="Lin K."/>
            <person name="Jin W."/>
            <person name="Fei Z."/>
            <person name="Li G."/>
            <person name="Staub J."/>
            <person name="Kilian A."/>
            <person name="van der Vossen E.A."/>
            <person name="Wu Y."/>
            <person name="Guo J."/>
            <person name="He J."/>
            <person name="Jia Z."/>
            <person name="Ren Y."/>
            <person name="Tian G."/>
            <person name="Lu Y."/>
            <person name="Ruan J."/>
            <person name="Qian W."/>
            <person name="Wang M."/>
            <person name="Huang Q."/>
            <person name="Li B."/>
            <person name="Xuan Z."/>
            <person name="Cao J."/>
            <person name="Asan"/>
            <person name="Wu Z."/>
            <person name="Zhang J."/>
            <person name="Cai Q."/>
            <person name="Bai Y."/>
            <person name="Zhao B."/>
            <person name="Han Y."/>
            <person name="Li Y."/>
            <person name="Li X."/>
            <person name="Wang S."/>
            <person name="Shi Q."/>
            <person name="Liu S."/>
            <person name="Cho W.K."/>
            <person name="Kim J.Y."/>
            <person name="Xu Y."/>
            <person name="Heller-Uszynska K."/>
            <person name="Miao H."/>
            <person name="Cheng Z."/>
            <person name="Zhang S."/>
            <person name="Wu J."/>
            <person name="Yang Y."/>
            <person name="Kang H."/>
            <person name="Li M."/>
            <person name="Liang H."/>
            <person name="Ren X."/>
            <person name="Shi Z."/>
            <person name="Wen M."/>
            <person name="Jian M."/>
            <person name="Yang H."/>
            <person name="Zhang G."/>
            <person name="Yang Z."/>
            <person name="Chen R."/>
            <person name="Liu S."/>
            <person name="Li J."/>
            <person name="Ma L."/>
            <person name="Liu H."/>
            <person name="Zhou Y."/>
            <person name="Zhao J."/>
            <person name="Fang X."/>
            <person name="Li G."/>
            <person name="Fang L."/>
            <person name="Li Y."/>
            <person name="Liu D."/>
            <person name="Zheng H."/>
            <person name="Zhang Y."/>
            <person name="Qin N."/>
            <person name="Li Z."/>
            <person name="Yang G."/>
            <person name="Yang S."/>
            <person name="Bolund L."/>
            <person name="Kristiansen K."/>
            <person name="Zheng H."/>
            <person name="Li S."/>
            <person name="Zhang X."/>
            <person name="Yang H."/>
            <person name="Wang J."/>
            <person name="Sun R."/>
            <person name="Zhang B."/>
            <person name="Jiang S."/>
            <person name="Wang J."/>
            <person name="Du Y."/>
            <person name="Li S."/>
        </authorList>
    </citation>
    <scope>NUCLEOTIDE SEQUENCE [LARGE SCALE GENOMIC DNA]</scope>
    <source>
        <strain evidence="2">cv. 9930</strain>
    </source>
</reference>
<protein>
    <submittedName>
        <fullName evidence="1">Uncharacterized protein</fullName>
    </submittedName>
</protein>
<accession>A0A0A0LB86</accession>
<proteinExistence type="predicted"/>
<evidence type="ECO:0000313" key="1">
    <source>
        <dbReference type="EMBL" id="KGN57922.1"/>
    </source>
</evidence>
<dbReference type="EMBL" id="CM002924">
    <property type="protein sequence ID" value="KGN57922.1"/>
    <property type="molecule type" value="Genomic_DNA"/>
</dbReference>
<name>A0A0A0LB86_CUCSA</name>
<organism evidence="1 2">
    <name type="scientific">Cucumis sativus</name>
    <name type="common">Cucumber</name>
    <dbReference type="NCBI Taxonomy" id="3659"/>
    <lineage>
        <taxon>Eukaryota</taxon>
        <taxon>Viridiplantae</taxon>
        <taxon>Streptophyta</taxon>
        <taxon>Embryophyta</taxon>
        <taxon>Tracheophyta</taxon>
        <taxon>Spermatophyta</taxon>
        <taxon>Magnoliopsida</taxon>
        <taxon>eudicotyledons</taxon>
        <taxon>Gunneridae</taxon>
        <taxon>Pentapetalae</taxon>
        <taxon>rosids</taxon>
        <taxon>fabids</taxon>
        <taxon>Cucurbitales</taxon>
        <taxon>Cucurbitaceae</taxon>
        <taxon>Benincaseae</taxon>
        <taxon>Cucumis</taxon>
    </lineage>
</organism>
<reference evidence="1 2" key="3">
    <citation type="journal article" date="2010" name="BMC Genomics">
        <title>Transcriptome sequencing and comparative analysis of cucumber flowers with different sex types.</title>
        <authorList>
            <person name="Guo S."/>
            <person name="Zheng Y."/>
            <person name="Joung J.G."/>
            <person name="Liu S."/>
            <person name="Zhang Z."/>
            <person name="Crasta O.R."/>
            <person name="Sobral B.W."/>
            <person name="Xu Y."/>
            <person name="Huang S."/>
            <person name="Fei Z."/>
        </authorList>
    </citation>
    <scope>NUCLEOTIDE SEQUENCE [LARGE SCALE GENOMIC DNA]</scope>
    <source>
        <strain evidence="2">cv. 9930</strain>
    </source>
</reference>
<reference evidence="1 2" key="4">
    <citation type="journal article" date="2011" name="BMC Genomics">
        <title>RNA-Seq improves annotation of protein-coding genes in the cucumber genome.</title>
        <authorList>
            <person name="Li Z."/>
            <person name="Zhang Z."/>
            <person name="Yan P."/>
            <person name="Huang S."/>
            <person name="Fei Z."/>
            <person name="Lin K."/>
        </authorList>
    </citation>
    <scope>NUCLEOTIDE SEQUENCE [LARGE SCALE GENOMIC DNA]</scope>
    <source>
        <strain evidence="2">cv. 9930</strain>
    </source>
</reference>